<dbReference type="EMBL" id="NMUH01000706">
    <property type="protein sequence ID" value="MQL83596.1"/>
    <property type="molecule type" value="Genomic_DNA"/>
</dbReference>
<dbReference type="InterPro" id="IPR013083">
    <property type="entry name" value="Znf_RING/FYVE/PHD"/>
</dbReference>
<dbReference type="InterPro" id="IPR053070">
    <property type="entry name" value="RING-type_E3_ubiquitin-ligase"/>
</dbReference>
<evidence type="ECO:0000256" key="1">
    <source>
        <dbReference type="PROSITE-ProRule" id="PRU00175"/>
    </source>
</evidence>
<evidence type="ECO:0000259" key="3">
    <source>
        <dbReference type="PROSITE" id="PS50089"/>
    </source>
</evidence>
<keyword evidence="1" id="KW-0863">Zinc-finger</keyword>
<dbReference type="Proteomes" id="UP000652761">
    <property type="component" value="Unassembled WGS sequence"/>
</dbReference>
<feature type="transmembrane region" description="Helical" evidence="2">
    <location>
        <begin position="45"/>
        <end position="68"/>
    </location>
</feature>
<dbReference type="CDD" id="cd16461">
    <property type="entry name" value="RING-H2_EL5-like"/>
    <property type="match status" value="1"/>
</dbReference>
<organism evidence="4 5">
    <name type="scientific">Colocasia esculenta</name>
    <name type="common">Wild taro</name>
    <name type="synonym">Arum esculentum</name>
    <dbReference type="NCBI Taxonomy" id="4460"/>
    <lineage>
        <taxon>Eukaryota</taxon>
        <taxon>Viridiplantae</taxon>
        <taxon>Streptophyta</taxon>
        <taxon>Embryophyta</taxon>
        <taxon>Tracheophyta</taxon>
        <taxon>Spermatophyta</taxon>
        <taxon>Magnoliopsida</taxon>
        <taxon>Liliopsida</taxon>
        <taxon>Araceae</taxon>
        <taxon>Aroideae</taxon>
        <taxon>Colocasieae</taxon>
        <taxon>Colocasia</taxon>
    </lineage>
</organism>
<dbReference type="OrthoDB" id="8062037at2759"/>
<dbReference type="Gene3D" id="3.30.40.10">
    <property type="entry name" value="Zinc/RING finger domain, C3HC4 (zinc finger)"/>
    <property type="match status" value="1"/>
</dbReference>
<gene>
    <name evidence="4" type="ORF">Taro_016104</name>
</gene>
<evidence type="ECO:0000313" key="5">
    <source>
        <dbReference type="Proteomes" id="UP000652761"/>
    </source>
</evidence>
<comment type="caution">
    <text evidence="4">The sequence shown here is derived from an EMBL/GenBank/DDBJ whole genome shotgun (WGS) entry which is preliminary data.</text>
</comment>
<keyword evidence="1" id="KW-0479">Metal-binding</keyword>
<protein>
    <recommendedName>
        <fullName evidence="3">RING-type domain-containing protein</fullName>
    </recommendedName>
</protein>
<dbReference type="PANTHER" id="PTHR47035">
    <property type="entry name" value="OS11G0150450 PROTEIN"/>
    <property type="match status" value="1"/>
</dbReference>
<evidence type="ECO:0000256" key="2">
    <source>
        <dbReference type="SAM" id="Phobius"/>
    </source>
</evidence>
<keyword evidence="2" id="KW-0812">Transmembrane</keyword>
<keyword evidence="5" id="KW-1185">Reference proteome</keyword>
<dbReference type="Pfam" id="PF13639">
    <property type="entry name" value="zf-RING_2"/>
    <property type="match status" value="1"/>
</dbReference>
<dbReference type="PROSITE" id="PS50089">
    <property type="entry name" value="ZF_RING_2"/>
    <property type="match status" value="1"/>
</dbReference>
<proteinExistence type="predicted"/>
<evidence type="ECO:0000313" key="4">
    <source>
        <dbReference type="EMBL" id="MQL83596.1"/>
    </source>
</evidence>
<keyword evidence="1" id="KW-0862">Zinc</keyword>
<name>A0A843UMX5_COLES</name>
<dbReference type="PANTHER" id="PTHR47035:SF4">
    <property type="entry name" value="OS02G0676500 PROTEIN"/>
    <property type="match status" value="1"/>
</dbReference>
<reference evidence="4" key="1">
    <citation type="submission" date="2017-07" db="EMBL/GenBank/DDBJ databases">
        <title>Taro Niue Genome Assembly and Annotation.</title>
        <authorList>
            <person name="Atibalentja N."/>
            <person name="Keating K."/>
            <person name="Fields C.J."/>
        </authorList>
    </citation>
    <scope>NUCLEOTIDE SEQUENCE</scope>
    <source>
        <strain evidence="4">Niue_2</strain>
        <tissue evidence="4">Leaf</tissue>
    </source>
</reference>
<keyword evidence="2" id="KW-1133">Transmembrane helix</keyword>
<dbReference type="GO" id="GO:0008270">
    <property type="term" value="F:zinc ion binding"/>
    <property type="evidence" value="ECO:0007669"/>
    <property type="project" value="UniProtKB-KW"/>
</dbReference>
<feature type="domain" description="RING-type" evidence="3">
    <location>
        <begin position="132"/>
        <end position="174"/>
    </location>
</feature>
<dbReference type="AlphaFoldDB" id="A0A843UMX5"/>
<dbReference type="SMART" id="SM00184">
    <property type="entry name" value="RING"/>
    <property type="match status" value="1"/>
</dbReference>
<keyword evidence="2" id="KW-0472">Membrane</keyword>
<sequence length="211" mass="22712">MGHGVRCHTPTLPPSCFVAGVQPFAAGRPGIERGRTMVVGAGMNLVTTAIGFGMSATFIVFLCARLICGRASSVSSPRAASAGSPAYDLEPRDVIRPPTERTINGVEPVVVAALPTVKYNRESFSSRGDAQCSICLAEYEEKEMLRIMPACGHEFHRICIDMWLQKQSTCPICRLCLRHPAVLKGAAPSVIHGASYADMDVEALEQPPSRR</sequence>
<accession>A0A843UMX5</accession>
<dbReference type="SUPFAM" id="SSF57850">
    <property type="entry name" value="RING/U-box"/>
    <property type="match status" value="1"/>
</dbReference>
<dbReference type="InterPro" id="IPR001841">
    <property type="entry name" value="Znf_RING"/>
</dbReference>